<keyword evidence="2" id="KW-0645">Protease</keyword>
<dbReference type="GeneTree" id="ENSGT00940000159570"/>
<dbReference type="Gene3D" id="2.40.10.120">
    <property type="match status" value="1"/>
</dbReference>
<dbReference type="Pfam" id="PF17820">
    <property type="entry name" value="PDZ_6"/>
    <property type="match status" value="1"/>
</dbReference>
<dbReference type="AlphaFoldDB" id="A0A8K9XJH9"/>
<evidence type="ECO:0000313" key="5">
    <source>
        <dbReference type="Ensembl" id="ENSOMYP00000133753.1"/>
    </source>
</evidence>
<dbReference type="PROSITE" id="PS50106">
    <property type="entry name" value="PDZ"/>
    <property type="match status" value="1"/>
</dbReference>
<evidence type="ECO:0000256" key="2">
    <source>
        <dbReference type="ARBA" id="ARBA00022670"/>
    </source>
</evidence>
<dbReference type="GO" id="GO:0004252">
    <property type="term" value="F:serine-type endopeptidase activity"/>
    <property type="evidence" value="ECO:0007669"/>
    <property type="project" value="InterPro"/>
</dbReference>
<dbReference type="InterPro" id="IPR009003">
    <property type="entry name" value="Peptidase_S1_PA"/>
</dbReference>
<dbReference type="SUPFAM" id="SSF50156">
    <property type="entry name" value="PDZ domain-like"/>
    <property type="match status" value="1"/>
</dbReference>
<organism evidence="5 6">
    <name type="scientific">Oncorhynchus mykiss</name>
    <name type="common">Rainbow trout</name>
    <name type="synonym">Salmo gairdneri</name>
    <dbReference type="NCBI Taxonomy" id="8022"/>
    <lineage>
        <taxon>Eukaryota</taxon>
        <taxon>Metazoa</taxon>
        <taxon>Chordata</taxon>
        <taxon>Craniata</taxon>
        <taxon>Vertebrata</taxon>
        <taxon>Euteleostomi</taxon>
        <taxon>Actinopterygii</taxon>
        <taxon>Neopterygii</taxon>
        <taxon>Teleostei</taxon>
        <taxon>Protacanthopterygii</taxon>
        <taxon>Salmoniformes</taxon>
        <taxon>Salmonidae</taxon>
        <taxon>Salmoninae</taxon>
        <taxon>Oncorhynchus</taxon>
    </lineage>
</organism>
<keyword evidence="3" id="KW-0378">Hydrolase</keyword>
<dbReference type="PANTHER" id="PTHR22939:SF14">
    <property type="entry name" value="SERINE PROTEASE HTRA3"/>
    <property type="match status" value="1"/>
</dbReference>
<accession>A0A8K9XJH9</accession>
<reference evidence="5" key="1">
    <citation type="submission" date="2020-07" db="EMBL/GenBank/DDBJ databases">
        <title>A long reads based de novo assembly of the rainbow trout Arlee double haploid line genome.</title>
        <authorList>
            <person name="Gao G."/>
            <person name="Palti Y."/>
        </authorList>
    </citation>
    <scope>NUCLEOTIDE SEQUENCE [LARGE SCALE GENOMIC DNA]</scope>
</reference>
<comment type="similarity">
    <text evidence="1">Belongs to the peptidase S1C family.</text>
</comment>
<proteinExistence type="inferred from homology"/>
<feature type="domain" description="PDZ" evidence="4">
    <location>
        <begin position="183"/>
        <end position="260"/>
    </location>
</feature>
<evidence type="ECO:0000313" key="6">
    <source>
        <dbReference type="Proteomes" id="UP000694395"/>
    </source>
</evidence>
<dbReference type="InterPro" id="IPR036034">
    <property type="entry name" value="PDZ_sf"/>
</dbReference>
<evidence type="ECO:0000256" key="3">
    <source>
        <dbReference type="ARBA" id="ARBA00022801"/>
    </source>
</evidence>
<dbReference type="Pfam" id="PF13365">
    <property type="entry name" value="Trypsin_2"/>
    <property type="match status" value="1"/>
</dbReference>
<dbReference type="InterPro" id="IPR041489">
    <property type="entry name" value="PDZ_6"/>
</dbReference>
<dbReference type="SUPFAM" id="SSF50494">
    <property type="entry name" value="Trypsin-like serine proteases"/>
    <property type="match status" value="1"/>
</dbReference>
<reference evidence="5" key="2">
    <citation type="submission" date="2025-08" db="UniProtKB">
        <authorList>
            <consortium name="Ensembl"/>
        </authorList>
    </citation>
    <scope>IDENTIFICATION</scope>
</reference>
<dbReference type="PRINTS" id="PR00834">
    <property type="entry name" value="PROTEASES2C"/>
</dbReference>
<dbReference type="Ensembl" id="ENSOMYT00000165029.1">
    <property type="protein sequence ID" value="ENSOMYP00000133753.1"/>
    <property type="gene ID" value="ENSOMYG00000068166.1"/>
</dbReference>
<keyword evidence="6" id="KW-1185">Reference proteome</keyword>
<evidence type="ECO:0000256" key="1">
    <source>
        <dbReference type="ARBA" id="ARBA00010541"/>
    </source>
</evidence>
<dbReference type="SMART" id="SM00228">
    <property type="entry name" value="PDZ"/>
    <property type="match status" value="1"/>
</dbReference>
<dbReference type="InterPro" id="IPR001940">
    <property type="entry name" value="Peptidase_S1C"/>
</dbReference>
<dbReference type="InterPro" id="IPR001478">
    <property type="entry name" value="PDZ"/>
</dbReference>
<dbReference type="Proteomes" id="UP000694395">
    <property type="component" value="Chromosome 10"/>
</dbReference>
<dbReference type="PANTHER" id="PTHR22939">
    <property type="entry name" value="SERINE PROTEASE FAMILY S1C HTRA-RELATED"/>
    <property type="match status" value="1"/>
</dbReference>
<dbReference type="GO" id="GO:0006508">
    <property type="term" value="P:proteolysis"/>
    <property type="evidence" value="ECO:0007669"/>
    <property type="project" value="UniProtKB-KW"/>
</dbReference>
<name>A0A8K9XJH9_ONCMY</name>
<evidence type="ECO:0000259" key="4">
    <source>
        <dbReference type="PROSITE" id="PS50106"/>
    </source>
</evidence>
<protein>
    <submittedName>
        <fullName evidence="5">HtrA serine peptidase 3a</fullName>
    </submittedName>
</protein>
<reference evidence="5" key="3">
    <citation type="submission" date="2025-09" db="UniProtKB">
        <authorList>
            <consortium name="Ensembl"/>
        </authorList>
    </citation>
    <scope>IDENTIFICATION</scope>
</reference>
<sequence>MAPAVVHIELFLRHPLFGRHVPLSSGSGFIISHSGLIVTNAHVVTAAATVTGRPQLRVQLHDGGAYEATVRDVDRKSDIATIKVNPQKKLPVLSLGRSSDLRPGEFVVAIGSPFALQNTVTTGIVSTAQRDGKELGIRDSDIDYIQTDAIINDGEVIGINTLKVTAGISFAIPSDRIRRFLTESQHNKHSAGVKKKRLIGIKMLTVTDGLVEEMKRQNPDFPDDVTSGVLVHQVIPESPAHRGGIEAGDVILKLNGRPLRTTDELQGALLGDGPLLLEVRRGDDELLFHIEPHVVMQ</sequence>
<dbReference type="Gene3D" id="2.30.42.10">
    <property type="match status" value="1"/>
</dbReference>